<dbReference type="EMBL" id="DS469654">
    <property type="protein sequence ID" value="EDO37093.1"/>
    <property type="molecule type" value="Genomic_DNA"/>
</dbReference>
<comment type="similarity">
    <text evidence="8">Belongs to the TMEM134/TMEM230 family.</text>
</comment>
<evidence type="ECO:0000256" key="2">
    <source>
        <dbReference type="ARBA" id="ARBA00004172"/>
    </source>
</evidence>
<evidence type="ECO:0000256" key="16">
    <source>
        <dbReference type="ARBA" id="ARBA00024003"/>
    </source>
</evidence>
<evidence type="ECO:0000256" key="8">
    <source>
        <dbReference type="ARBA" id="ARBA00007743"/>
    </source>
</evidence>
<comment type="subcellular location">
    <subcellularLocation>
        <location evidence="5">Cytoplasmic vesicle</location>
        <location evidence="5">Autophagosome</location>
    </subcellularLocation>
    <subcellularLocation>
        <location evidence="3">Cytoplasmic vesicle</location>
        <location evidence="3">Secretory vesicle</location>
        <location evidence="3">Synaptic vesicle</location>
    </subcellularLocation>
    <subcellularLocation>
        <location evidence="4">Early endosome</location>
    </subcellularLocation>
    <subcellularLocation>
        <location evidence="6">Golgi apparatus</location>
        <location evidence="6">trans-Golgi network</location>
    </subcellularLocation>
    <subcellularLocation>
        <location evidence="7">Late endosome</location>
    </subcellularLocation>
    <subcellularLocation>
        <location evidence="1">Membrane</location>
        <topology evidence="1">Multi-pass membrane protein</topology>
    </subcellularLocation>
    <subcellularLocation>
        <location evidence="2">Recycling endosome</location>
    </subcellularLocation>
</comment>
<dbReference type="GO" id="GO:0005794">
    <property type="term" value="C:Golgi apparatus"/>
    <property type="evidence" value="ECO:0007669"/>
    <property type="project" value="UniProtKB-SubCell"/>
</dbReference>
<sequence>MKSRNSVRYQKLSNDDGFVDAQFIKPEPKVPWRAICLAIGLFTVGTILLVIGSLLFTGHFDVKYADRTYPMLILGSIMFIPGFYHVRLAYYAWKGYRGYSFEDIPDFD</sequence>
<dbReference type="PANTHER" id="PTHR15664">
    <property type="entry name" value="C20ORF30 PROTEIN"/>
    <property type="match status" value="1"/>
</dbReference>
<evidence type="ECO:0000256" key="3">
    <source>
        <dbReference type="ARBA" id="ARBA00004234"/>
    </source>
</evidence>
<dbReference type="GO" id="GO:0055037">
    <property type="term" value="C:recycling endosome"/>
    <property type="evidence" value="ECO:0007669"/>
    <property type="project" value="UniProtKB-SubCell"/>
</dbReference>
<dbReference type="GO" id="GO:0016020">
    <property type="term" value="C:membrane"/>
    <property type="evidence" value="ECO:0007669"/>
    <property type="project" value="UniProtKB-SubCell"/>
</dbReference>
<dbReference type="FunCoup" id="A7SGM3">
    <property type="interactions" value="359"/>
</dbReference>
<keyword evidence="14 18" id="KW-0472">Membrane</keyword>
<dbReference type="STRING" id="45351.A7SGM3"/>
<evidence type="ECO:0000256" key="15">
    <source>
        <dbReference type="ARBA" id="ARBA00023329"/>
    </source>
</evidence>
<feature type="transmembrane region" description="Helical" evidence="18">
    <location>
        <begin position="34"/>
        <end position="56"/>
    </location>
</feature>
<dbReference type="InterPro" id="IPR008590">
    <property type="entry name" value="TMEM_230/134"/>
</dbReference>
<reference evidence="19 20" key="1">
    <citation type="journal article" date="2007" name="Science">
        <title>Sea anemone genome reveals ancestral eumetazoan gene repertoire and genomic organization.</title>
        <authorList>
            <person name="Putnam N.H."/>
            <person name="Srivastava M."/>
            <person name="Hellsten U."/>
            <person name="Dirks B."/>
            <person name="Chapman J."/>
            <person name="Salamov A."/>
            <person name="Terry A."/>
            <person name="Shapiro H."/>
            <person name="Lindquist E."/>
            <person name="Kapitonov V.V."/>
            <person name="Jurka J."/>
            <person name="Genikhovich G."/>
            <person name="Grigoriev I.V."/>
            <person name="Lucas S.M."/>
            <person name="Steele R.E."/>
            <person name="Finnerty J.R."/>
            <person name="Technau U."/>
            <person name="Martindale M.Q."/>
            <person name="Rokhsar D.S."/>
        </authorList>
    </citation>
    <scope>NUCLEOTIDE SEQUENCE [LARGE SCALE GENOMIC DNA]</scope>
    <source>
        <strain evidence="20">CH2 X CH6</strain>
    </source>
</reference>
<evidence type="ECO:0000256" key="13">
    <source>
        <dbReference type="ARBA" id="ARBA00023034"/>
    </source>
</evidence>
<evidence type="ECO:0000256" key="5">
    <source>
        <dbReference type="ARBA" id="ARBA00004419"/>
    </source>
</evidence>
<evidence type="ECO:0000256" key="11">
    <source>
        <dbReference type="ARBA" id="ARBA00022989"/>
    </source>
</evidence>
<organism evidence="19 20">
    <name type="scientific">Nematostella vectensis</name>
    <name type="common">Starlet sea anemone</name>
    <dbReference type="NCBI Taxonomy" id="45351"/>
    <lineage>
        <taxon>Eukaryota</taxon>
        <taxon>Metazoa</taxon>
        <taxon>Cnidaria</taxon>
        <taxon>Anthozoa</taxon>
        <taxon>Hexacorallia</taxon>
        <taxon>Actiniaria</taxon>
        <taxon>Edwardsiidae</taxon>
        <taxon>Nematostella</taxon>
    </lineage>
</organism>
<evidence type="ECO:0000256" key="7">
    <source>
        <dbReference type="ARBA" id="ARBA00004603"/>
    </source>
</evidence>
<keyword evidence="9 18" id="KW-0812">Transmembrane</keyword>
<evidence type="ECO:0000256" key="18">
    <source>
        <dbReference type="SAM" id="Phobius"/>
    </source>
</evidence>
<dbReference type="PhylomeDB" id="A7SGM3"/>
<keyword evidence="13" id="KW-0333">Golgi apparatus</keyword>
<dbReference type="GO" id="GO:0012505">
    <property type="term" value="C:endomembrane system"/>
    <property type="evidence" value="ECO:0000318"/>
    <property type="project" value="GO_Central"/>
</dbReference>
<evidence type="ECO:0000256" key="1">
    <source>
        <dbReference type="ARBA" id="ARBA00004141"/>
    </source>
</evidence>
<dbReference type="GO" id="GO:0005776">
    <property type="term" value="C:autophagosome"/>
    <property type="evidence" value="ECO:0007669"/>
    <property type="project" value="UniProtKB-SubCell"/>
</dbReference>
<keyword evidence="11 18" id="KW-1133">Transmembrane helix</keyword>
<evidence type="ECO:0000256" key="17">
    <source>
        <dbReference type="ARBA" id="ARBA00024088"/>
    </source>
</evidence>
<proteinExistence type="inferred from homology"/>
<evidence type="ECO:0000256" key="10">
    <source>
        <dbReference type="ARBA" id="ARBA00022753"/>
    </source>
</evidence>
<keyword evidence="20" id="KW-1185">Reference proteome</keyword>
<comment type="function">
    <text evidence="16">Involved in trafficking and recycling of synaptic vesicles.</text>
</comment>
<keyword evidence="10" id="KW-0967">Endosome</keyword>
<dbReference type="Proteomes" id="UP000001593">
    <property type="component" value="Unassembled WGS sequence"/>
</dbReference>
<dbReference type="PANTHER" id="PTHR15664:SF6">
    <property type="entry name" value="TRANSMEMBRANE PROTEIN 230"/>
    <property type="match status" value="1"/>
</dbReference>
<dbReference type="eggNOG" id="KOG4753">
    <property type="taxonomic scope" value="Eukaryota"/>
</dbReference>
<evidence type="ECO:0000313" key="19">
    <source>
        <dbReference type="EMBL" id="EDO37093.1"/>
    </source>
</evidence>
<accession>A7SGM3</accession>
<dbReference type="GO" id="GO:0005769">
    <property type="term" value="C:early endosome"/>
    <property type="evidence" value="ECO:0007669"/>
    <property type="project" value="UniProtKB-SubCell"/>
</dbReference>
<dbReference type="Pfam" id="PF05915">
    <property type="entry name" value="TMEM_230_134"/>
    <property type="match status" value="1"/>
</dbReference>
<evidence type="ECO:0000256" key="9">
    <source>
        <dbReference type="ARBA" id="ARBA00022692"/>
    </source>
</evidence>
<dbReference type="InParanoid" id="A7SGM3"/>
<dbReference type="AlphaFoldDB" id="A7SGM3"/>
<evidence type="ECO:0000256" key="14">
    <source>
        <dbReference type="ARBA" id="ARBA00023136"/>
    </source>
</evidence>
<dbReference type="GO" id="GO:0008021">
    <property type="term" value="C:synaptic vesicle"/>
    <property type="evidence" value="ECO:0007669"/>
    <property type="project" value="UniProtKB-SubCell"/>
</dbReference>
<protein>
    <recommendedName>
        <fullName evidence="17">Transmembrane protein 230</fullName>
    </recommendedName>
</protein>
<dbReference type="InterPro" id="IPR044234">
    <property type="entry name" value="TMEM230"/>
</dbReference>
<evidence type="ECO:0000256" key="4">
    <source>
        <dbReference type="ARBA" id="ARBA00004412"/>
    </source>
</evidence>
<dbReference type="OrthoDB" id="5597044at2759"/>
<gene>
    <name evidence="19" type="ORF">NEMVEDRAFT_v1g170431</name>
</gene>
<dbReference type="OMA" id="YHVFIAY"/>
<dbReference type="GO" id="GO:0005770">
    <property type="term" value="C:late endosome"/>
    <property type="evidence" value="ECO:0007669"/>
    <property type="project" value="UniProtKB-SubCell"/>
</dbReference>
<evidence type="ECO:0000256" key="6">
    <source>
        <dbReference type="ARBA" id="ARBA00004601"/>
    </source>
</evidence>
<feature type="transmembrane region" description="Helical" evidence="18">
    <location>
        <begin position="68"/>
        <end position="90"/>
    </location>
</feature>
<dbReference type="HOGENOM" id="CLU_126638_1_0_1"/>
<keyword evidence="12" id="KW-0770">Synapse</keyword>
<keyword evidence="15" id="KW-0968">Cytoplasmic vesicle</keyword>
<name>A7SGM3_NEMVE</name>
<evidence type="ECO:0000313" key="20">
    <source>
        <dbReference type="Proteomes" id="UP000001593"/>
    </source>
</evidence>
<evidence type="ECO:0000256" key="12">
    <source>
        <dbReference type="ARBA" id="ARBA00023018"/>
    </source>
</evidence>